<name>A0AAN8PSH2_PATCE</name>
<evidence type="ECO:0008006" key="4">
    <source>
        <dbReference type="Google" id="ProtNLM"/>
    </source>
</evidence>
<proteinExistence type="predicted"/>
<dbReference type="PANTHER" id="PTHR13601">
    <property type="entry name" value="GAMETOGENETIN-BINDING PROTEIN 2"/>
    <property type="match status" value="1"/>
</dbReference>
<keyword evidence="3" id="KW-1185">Reference proteome</keyword>
<dbReference type="GO" id="GO:0005634">
    <property type="term" value="C:nucleus"/>
    <property type="evidence" value="ECO:0007669"/>
    <property type="project" value="TreeGrafter"/>
</dbReference>
<dbReference type="GO" id="GO:0005737">
    <property type="term" value="C:cytoplasm"/>
    <property type="evidence" value="ECO:0007669"/>
    <property type="project" value="TreeGrafter"/>
</dbReference>
<accession>A0AAN8PSH2</accession>
<protein>
    <recommendedName>
        <fullName evidence="4">Gametogenetin-binding protein 2</fullName>
    </recommendedName>
</protein>
<evidence type="ECO:0000313" key="3">
    <source>
        <dbReference type="Proteomes" id="UP001347796"/>
    </source>
</evidence>
<dbReference type="EMBL" id="JAZGQO010000006">
    <property type="protein sequence ID" value="KAK6183762.1"/>
    <property type="molecule type" value="Genomic_DNA"/>
</dbReference>
<dbReference type="Proteomes" id="UP001347796">
    <property type="component" value="Unassembled WGS sequence"/>
</dbReference>
<organism evidence="1 3">
    <name type="scientific">Patella caerulea</name>
    <name type="common">Rayed Mediterranean limpet</name>
    <dbReference type="NCBI Taxonomy" id="87958"/>
    <lineage>
        <taxon>Eukaryota</taxon>
        <taxon>Metazoa</taxon>
        <taxon>Spiralia</taxon>
        <taxon>Lophotrochozoa</taxon>
        <taxon>Mollusca</taxon>
        <taxon>Gastropoda</taxon>
        <taxon>Patellogastropoda</taxon>
        <taxon>Patelloidea</taxon>
        <taxon>Patellidae</taxon>
        <taxon>Patella</taxon>
    </lineage>
</organism>
<gene>
    <name evidence="2" type="ORF">SNE40_002442</name>
    <name evidence="1" type="ORF">SNE40_006367</name>
</gene>
<evidence type="ECO:0000313" key="1">
    <source>
        <dbReference type="EMBL" id="KAK6183762.1"/>
    </source>
</evidence>
<dbReference type="EMBL" id="JAZGQO010000002">
    <property type="protein sequence ID" value="KAK6190615.1"/>
    <property type="molecule type" value="Genomic_DNA"/>
</dbReference>
<dbReference type="PANTHER" id="PTHR13601:SF2">
    <property type="entry name" value="GAMETOGENETIN-BINDING PROTEIN 2"/>
    <property type="match status" value="1"/>
</dbReference>
<comment type="caution">
    <text evidence="1">The sequence shown here is derived from an EMBL/GenBank/DDBJ whole genome shotgun (WGS) entry which is preliminary data.</text>
</comment>
<dbReference type="InterPro" id="IPR026073">
    <property type="entry name" value="GGNBP2"/>
</dbReference>
<reference evidence="1 3" key="1">
    <citation type="submission" date="2024-01" db="EMBL/GenBank/DDBJ databases">
        <title>The genome of the rayed Mediterranean limpet Patella caerulea (Linnaeus, 1758).</title>
        <authorList>
            <person name="Anh-Thu Weber A."/>
            <person name="Halstead-Nussloch G."/>
        </authorList>
    </citation>
    <scope>NUCLEOTIDE SEQUENCE [LARGE SCALE GENOMIC DNA]</scope>
    <source>
        <strain evidence="1">AATW-2023a</strain>
        <tissue evidence="1">Whole specimen</tissue>
    </source>
</reference>
<dbReference type="AlphaFoldDB" id="A0AAN8PSH2"/>
<evidence type="ECO:0000313" key="2">
    <source>
        <dbReference type="EMBL" id="KAK6190615.1"/>
    </source>
</evidence>
<sequence>MARLLAVCRSDDHKLDRRQLPLVIDDTLTMIAQFTEKCSDCKHLSDAKKKRELDRFVQKYNLLSKDEVAIALMVTNKTLMNQLAHTVSCVGCRRSVEHLFNQLVESQHPSLEPLSVTQHAELSLKHEYLFDPKAVYALFYIHGTNINDVMDSIPVNKKNKRCNLHSLETHKSKTSVSSWVDTWELLSTECREEVVLIDSDNLLDTLNTYLRKHRFCSECKTKVHAAFNILIGELDSSKEKGYCPALYEGLRYCSQEAHIHVLCDTDFIAHLITKAEPEIAGSNRRDRHAKTMDIAQEEVLTCLGIHIYERLHRISQKLRAEEQTWQILFSLGVECLQKSFEVALECKQGVSNLELVCEEFLEEERAKEEKKLQKRQKRKKKKGKTHYVVEKENRRIDDNNHCQFSSGPIKPLVTSHSHRCENHGCSSENFSSYPPSLSQTHETCEDSRTISENLCQKIQYRLSDCGYSSGADNCDNCSMPSSHDGSVIICSDGVCTHEAGECSESLTDSLDSFNNVDLSVNSISPCQTSSHQCHTNESECSRSQLSLLDMLEDCCTVEEDGQGISEEEIQQFKADHTSMMRKRLELRETLRKRFHDMKERSSYD</sequence>